<sequence>MVEEHYSFSDSTLYKESLGHLHHSSSITTPETKTLTTFLLSSFHHSRFLIISLLRFDQVALRVHLLFADFQVKECPQ</sequence>
<name>F6HSM9_VITVI</name>
<dbReference type="AlphaFoldDB" id="F6HSM9"/>
<proteinExistence type="predicted"/>
<reference evidence="2" key="1">
    <citation type="journal article" date="2007" name="Nature">
        <title>The grapevine genome sequence suggests ancestral hexaploidization in major angiosperm phyla.</title>
        <authorList>
            <consortium name="The French-Italian Public Consortium for Grapevine Genome Characterization."/>
            <person name="Jaillon O."/>
            <person name="Aury J.-M."/>
            <person name="Noel B."/>
            <person name="Policriti A."/>
            <person name="Clepet C."/>
            <person name="Casagrande A."/>
            <person name="Choisne N."/>
            <person name="Aubourg S."/>
            <person name="Vitulo N."/>
            <person name="Jubin C."/>
            <person name="Vezzi A."/>
            <person name="Legeai F."/>
            <person name="Hugueney P."/>
            <person name="Dasilva C."/>
            <person name="Horner D."/>
            <person name="Mica E."/>
            <person name="Jublot D."/>
            <person name="Poulain J."/>
            <person name="Bruyere C."/>
            <person name="Billault A."/>
            <person name="Segurens B."/>
            <person name="Gouyvenoux M."/>
            <person name="Ugarte E."/>
            <person name="Cattonaro F."/>
            <person name="Anthouard V."/>
            <person name="Vico V."/>
            <person name="Del Fabbro C."/>
            <person name="Alaux M."/>
            <person name="Di Gaspero G."/>
            <person name="Dumas V."/>
            <person name="Felice N."/>
            <person name="Paillard S."/>
            <person name="Juman I."/>
            <person name="Moroldo M."/>
            <person name="Scalabrin S."/>
            <person name="Canaguier A."/>
            <person name="Le Clainche I."/>
            <person name="Malacrida G."/>
            <person name="Durand E."/>
            <person name="Pesole G."/>
            <person name="Laucou V."/>
            <person name="Chatelet P."/>
            <person name="Merdinoglu D."/>
            <person name="Delledonne M."/>
            <person name="Pezzotti M."/>
            <person name="Lecharny A."/>
            <person name="Scarpelli C."/>
            <person name="Artiguenave F."/>
            <person name="Pe M.E."/>
            <person name="Valle G."/>
            <person name="Morgante M."/>
            <person name="Caboche M."/>
            <person name="Adam-Blondon A.-F."/>
            <person name="Weissenbach J."/>
            <person name="Quetier F."/>
            <person name="Wincker P."/>
        </authorList>
    </citation>
    <scope>NUCLEOTIDE SEQUENCE [LARGE SCALE GENOMIC DNA]</scope>
    <source>
        <strain evidence="2">cv. Pinot noir / PN40024</strain>
    </source>
</reference>
<organism evidence="1 2">
    <name type="scientific">Vitis vinifera</name>
    <name type="common">Grape</name>
    <dbReference type="NCBI Taxonomy" id="29760"/>
    <lineage>
        <taxon>Eukaryota</taxon>
        <taxon>Viridiplantae</taxon>
        <taxon>Streptophyta</taxon>
        <taxon>Embryophyta</taxon>
        <taxon>Tracheophyta</taxon>
        <taxon>Spermatophyta</taxon>
        <taxon>Magnoliopsida</taxon>
        <taxon>eudicotyledons</taxon>
        <taxon>Gunneridae</taxon>
        <taxon>Pentapetalae</taxon>
        <taxon>rosids</taxon>
        <taxon>Vitales</taxon>
        <taxon>Vitaceae</taxon>
        <taxon>Viteae</taxon>
        <taxon>Vitis</taxon>
    </lineage>
</organism>
<dbReference type="Proteomes" id="UP000009183">
    <property type="component" value="Chromosome 14"/>
</dbReference>
<dbReference type="EMBL" id="FN596245">
    <property type="protein sequence ID" value="CCB57670.1"/>
    <property type="molecule type" value="Genomic_DNA"/>
</dbReference>
<dbReference type="Gramene" id="Vitis14g01373.t01">
    <property type="protein sequence ID" value="Vitis14g01373.t01.CDS"/>
    <property type="gene ID" value="Vitis14g01373"/>
</dbReference>
<gene>
    <name evidence="1" type="ordered locus">VIT_14s0006g02000</name>
</gene>
<dbReference type="HOGENOM" id="CLU_2643069_0_0_1"/>
<protein>
    <submittedName>
        <fullName evidence="1">Uncharacterized protein</fullName>
    </submittedName>
</protein>
<keyword evidence="2" id="KW-1185">Reference proteome</keyword>
<evidence type="ECO:0000313" key="1">
    <source>
        <dbReference type="EMBL" id="CCB57670.1"/>
    </source>
</evidence>
<evidence type="ECO:0000313" key="2">
    <source>
        <dbReference type="Proteomes" id="UP000009183"/>
    </source>
</evidence>
<dbReference type="InParanoid" id="F6HSM9"/>
<dbReference type="PaxDb" id="29760-VIT_14s0006g02000.t01"/>
<accession>F6HSM9</accession>